<reference evidence="10 11" key="1">
    <citation type="submission" date="2018-08" db="EMBL/GenBank/DDBJ databases">
        <title>Draft genome of the lignicolous fungus Coniochaeta pulveracea.</title>
        <authorList>
            <person name="Borstlap C.J."/>
            <person name="De Witt R.N."/>
            <person name="Botha A."/>
            <person name="Volschenk H."/>
        </authorList>
    </citation>
    <scope>NUCLEOTIDE SEQUENCE [LARGE SCALE GENOMIC DNA]</scope>
    <source>
        <strain evidence="10 11">CAB683</strain>
    </source>
</reference>
<name>A0A420YEH7_9PEZI</name>
<dbReference type="PANTHER" id="PTHR11709">
    <property type="entry name" value="MULTI-COPPER OXIDASE"/>
    <property type="match status" value="1"/>
</dbReference>
<feature type="domain" description="Plastocyanin-like" evidence="7">
    <location>
        <begin position="152"/>
        <end position="269"/>
    </location>
</feature>
<dbReference type="Pfam" id="PF00394">
    <property type="entry name" value="Cu-oxidase"/>
    <property type="match status" value="1"/>
</dbReference>
<feature type="signal peptide" evidence="6">
    <location>
        <begin position="1"/>
        <end position="17"/>
    </location>
</feature>
<evidence type="ECO:0000256" key="3">
    <source>
        <dbReference type="ARBA" id="ARBA00022729"/>
    </source>
</evidence>
<dbReference type="InterPro" id="IPR002355">
    <property type="entry name" value="Cu_oxidase_Cu_BS"/>
</dbReference>
<evidence type="ECO:0000259" key="9">
    <source>
        <dbReference type="Pfam" id="PF07732"/>
    </source>
</evidence>
<dbReference type="Gene3D" id="2.60.40.420">
    <property type="entry name" value="Cupredoxins - blue copper proteins"/>
    <property type="match status" value="3"/>
</dbReference>
<dbReference type="OrthoDB" id="2121828at2759"/>
<dbReference type="Pfam" id="PF07731">
    <property type="entry name" value="Cu-oxidase_2"/>
    <property type="match status" value="1"/>
</dbReference>
<dbReference type="Pfam" id="PF07732">
    <property type="entry name" value="Cu-oxidase_3"/>
    <property type="match status" value="1"/>
</dbReference>
<keyword evidence="3 6" id="KW-0732">Signal</keyword>
<keyword evidence="2" id="KW-0479">Metal-binding</keyword>
<dbReference type="InterPro" id="IPR011706">
    <property type="entry name" value="Cu-oxidase_C"/>
</dbReference>
<evidence type="ECO:0000256" key="2">
    <source>
        <dbReference type="ARBA" id="ARBA00022723"/>
    </source>
</evidence>
<evidence type="ECO:0000259" key="8">
    <source>
        <dbReference type="Pfam" id="PF07731"/>
    </source>
</evidence>
<evidence type="ECO:0000259" key="7">
    <source>
        <dbReference type="Pfam" id="PF00394"/>
    </source>
</evidence>
<organism evidence="10 11">
    <name type="scientific">Coniochaeta pulveracea</name>
    <dbReference type="NCBI Taxonomy" id="177199"/>
    <lineage>
        <taxon>Eukaryota</taxon>
        <taxon>Fungi</taxon>
        <taxon>Dikarya</taxon>
        <taxon>Ascomycota</taxon>
        <taxon>Pezizomycotina</taxon>
        <taxon>Sordariomycetes</taxon>
        <taxon>Sordariomycetidae</taxon>
        <taxon>Coniochaetales</taxon>
        <taxon>Coniochaetaceae</taxon>
        <taxon>Coniochaeta</taxon>
    </lineage>
</organism>
<evidence type="ECO:0000313" key="11">
    <source>
        <dbReference type="Proteomes" id="UP000275385"/>
    </source>
</evidence>
<dbReference type="CDD" id="cd13877">
    <property type="entry name" value="CuRO_2_Fet3p_like"/>
    <property type="match status" value="1"/>
</dbReference>
<evidence type="ECO:0000256" key="1">
    <source>
        <dbReference type="ARBA" id="ARBA00010609"/>
    </source>
</evidence>
<dbReference type="SUPFAM" id="SSF49503">
    <property type="entry name" value="Cupredoxins"/>
    <property type="match status" value="3"/>
</dbReference>
<keyword evidence="4" id="KW-0560">Oxidoreductase</keyword>
<dbReference type="EMBL" id="QVQW01000016">
    <property type="protein sequence ID" value="RKU46174.1"/>
    <property type="molecule type" value="Genomic_DNA"/>
</dbReference>
<evidence type="ECO:0000256" key="4">
    <source>
        <dbReference type="ARBA" id="ARBA00023002"/>
    </source>
</evidence>
<evidence type="ECO:0008006" key="12">
    <source>
        <dbReference type="Google" id="ProtNLM"/>
    </source>
</evidence>
<dbReference type="InterPro" id="IPR001117">
    <property type="entry name" value="Cu-oxidase_2nd"/>
</dbReference>
<proteinExistence type="inferred from homology"/>
<dbReference type="STRING" id="177199.A0A420YEH7"/>
<evidence type="ECO:0000313" key="10">
    <source>
        <dbReference type="EMBL" id="RKU46174.1"/>
    </source>
</evidence>
<dbReference type="PANTHER" id="PTHR11709:SF361">
    <property type="entry name" value="IRON TRANSPORT MULTICOPPER OXIDASE FET3"/>
    <property type="match status" value="1"/>
</dbReference>
<feature type="domain" description="Plastocyanin-like" evidence="9">
    <location>
        <begin position="26"/>
        <end position="141"/>
    </location>
</feature>
<dbReference type="AlphaFoldDB" id="A0A420YEH7"/>
<feature type="chain" id="PRO_5018983362" description="Laccase, multicopper oxidase, benzenediol:oxygen oxidorectuctase" evidence="6">
    <location>
        <begin position="18"/>
        <end position="595"/>
    </location>
</feature>
<dbReference type="Proteomes" id="UP000275385">
    <property type="component" value="Unassembled WGS sequence"/>
</dbReference>
<gene>
    <name evidence="10" type="ORF">DL546_008425</name>
</gene>
<dbReference type="GO" id="GO:0005507">
    <property type="term" value="F:copper ion binding"/>
    <property type="evidence" value="ECO:0007669"/>
    <property type="project" value="InterPro"/>
</dbReference>
<comment type="similarity">
    <text evidence="1">Belongs to the multicopper oxidase family.</text>
</comment>
<evidence type="ECO:0000256" key="6">
    <source>
        <dbReference type="SAM" id="SignalP"/>
    </source>
</evidence>
<dbReference type="InterPro" id="IPR011707">
    <property type="entry name" value="Cu-oxidase-like_N"/>
</dbReference>
<sequence length="595" mass="65664">MMKLFLAISLLSTAALADTVTLDWTIEWKWVNPDGTPRPVIVVNDQWPPPTVTVNEGDRLVVHVTNKLWNETTSIHFHGMYLKGSPEMDGASGSLQCPIPPASTFTYDFTVDQVGTYWWHAHNKAQIIDGLRGPMVVNPKKAPWQGQVDGGELVITLGDWYHRQAPYLIREYARTGTEILPNSALINSGQNTQFLVQPGKTYLLRITNIGNAAGQYFQVDGHDLTIVEADGIYVEPYKVEQLYLAVSQRYAVLLTAKTAPAGNYLIKCQVDVGLFPFLSGGLSKDCYGYLMYDSTKPLPPKVPLLPGAPFDDIDLVTSTANQYDQVEAYDKVDQQILLNLDFATIDGQTRATINNSTYLTQRVPTLYTALTTSSAALNPLVYGANSNPYLVSPGKVVEILLINHDHRPHPFHLHGHTFQLIARSSSPPPSPLPPLPLSFIPSHPRPLRRDTVVLPAKGFIAIRFLADNPGVHLFHCHIEFHVEAGMTASIIESPEEMQKTVKIPEDHLQVCKRQGTKTEGNAAGRTGDGVLDLRGAVTRPDREVKGAVVGPLVLEGSDWSWMRGRTNGRWTPRSGGDWGWRNGSGVWPTGYRGGI</sequence>
<dbReference type="InterPro" id="IPR045087">
    <property type="entry name" value="Cu-oxidase_fam"/>
</dbReference>
<dbReference type="GO" id="GO:0010106">
    <property type="term" value="P:cellular response to iron ion starvation"/>
    <property type="evidence" value="ECO:0007669"/>
    <property type="project" value="TreeGrafter"/>
</dbReference>
<protein>
    <recommendedName>
        <fullName evidence="12">Laccase, multicopper oxidase, benzenediol:oxygen oxidorectuctase</fullName>
    </recommendedName>
</protein>
<dbReference type="PROSITE" id="PS00080">
    <property type="entry name" value="MULTICOPPER_OXIDASE2"/>
    <property type="match status" value="1"/>
</dbReference>
<dbReference type="InterPro" id="IPR044130">
    <property type="entry name" value="CuRO_2_Fet3-like"/>
</dbReference>
<keyword evidence="11" id="KW-1185">Reference proteome</keyword>
<evidence type="ECO:0000256" key="5">
    <source>
        <dbReference type="ARBA" id="ARBA00023008"/>
    </source>
</evidence>
<accession>A0A420YEH7</accession>
<dbReference type="GO" id="GO:0033215">
    <property type="term" value="P:reductive iron assimilation"/>
    <property type="evidence" value="ECO:0007669"/>
    <property type="project" value="TreeGrafter"/>
</dbReference>
<keyword evidence="5" id="KW-0186">Copper</keyword>
<dbReference type="InterPro" id="IPR008972">
    <property type="entry name" value="Cupredoxin"/>
</dbReference>
<dbReference type="GO" id="GO:0004322">
    <property type="term" value="F:ferroxidase activity"/>
    <property type="evidence" value="ECO:0007669"/>
    <property type="project" value="TreeGrafter"/>
</dbReference>
<dbReference type="GO" id="GO:0033573">
    <property type="term" value="C:high-affinity iron permease complex"/>
    <property type="evidence" value="ECO:0007669"/>
    <property type="project" value="TreeGrafter"/>
</dbReference>
<comment type="caution">
    <text evidence="10">The sequence shown here is derived from an EMBL/GenBank/DDBJ whole genome shotgun (WGS) entry which is preliminary data.</text>
</comment>
<feature type="domain" description="Plastocyanin-like" evidence="8">
    <location>
        <begin position="360"/>
        <end position="495"/>
    </location>
</feature>